<evidence type="ECO:0000313" key="2">
    <source>
        <dbReference type="Proteomes" id="UP000193862"/>
    </source>
</evidence>
<sequence>MDSDQLLQRLRTSGYVDFVNTCLFDDFAWICPTRSRAEYVDLRTGFSDIFGNSPTDIAIVGSGKYGYSLSPSKDFRPFQSDESEPNVSDIDLVVISRPIFNETWRHLRRAHYNGAVNARRYFQEDIFRRFITVGTDHTNNTIYLRDLAKLLDKIRKAATSRFGITQTIKLRVYCTWTDAKSYHVWSLQKLGEQHGIQ</sequence>
<evidence type="ECO:0000313" key="1">
    <source>
        <dbReference type="EMBL" id="SLN12995.1"/>
    </source>
</evidence>
<gene>
    <name evidence="1" type="ORF">AQS8620_00162</name>
</gene>
<keyword evidence="2" id="KW-1185">Reference proteome</keyword>
<evidence type="ECO:0008006" key="3">
    <source>
        <dbReference type="Google" id="ProtNLM"/>
    </source>
</evidence>
<organism evidence="1 2">
    <name type="scientific">Aquimixticola soesokkakensis</name>
    <dbReference type="NCBI Taxonomy" id="1519096"/>
    <lineage>
        <taxon>Bacteria</taxon>
        <taxon>Pseudomonadati</taxon>
        <taxon>Pseudomonadota</taxon>
        <taxon>Alphaproteobacteria</taxon>
        <taxon>Rhodobacterales</taxon>
        <taxon>Paracoccaceae</taxon>
        <taxon>Aquimixticola</taxon>
    </lineage>
</organism>
<protein>
    <recommendedName>
        <fullName evidence="3">Nucleotidyltransferase</fullName>
    </recommendedName>
</protein>
<reference evidence="1 2" key="1">
    <citation type="submission" date="2017-03" db="EMBL/GenBank/DDBJ databases">
        <authorList>
            <person name="Afonso C.L."/>
            <person name="Miller P.J."/>
            <person name="Scott M.A."/>
            <person name="Spackman E."/>
            <person name="Goraichik I."/>
            <person name="Dimitrov K.M."/>
            <person name="Suarez D.L."/>
            <person name="Swayne D.E."/>
        </authorList>
    </citation>
    <scope>NUCLEOTIDE SEQUENCE [LARGE SCALE GENOMIC DNA]</scope>
    <source>
        <strain evidence="1 2">CECT 8620</strain>
    </source>
</reference>
<proteinExistence type="predicted"/>
<dbReference type="AlphaFoldDB" id="A0A1Y5RAR5"/>
<name>A0A1Y5RAR5_9RHOB</name>
<accession>A0A1Y5RAR5</accession>
<dbReference type="Proteomes" id="UP000193862">
    <property type="component" value="Unassembled WGS sequence"/>
</dbReference>
<dbReference type="EMBL" id="FWFS01000001">
    <property type="protein sequence ID" value="SLN12995.1"/>
    <property type="molecule type" value="Genomic_DNA"/>
</dbReference>